<proteinExistence type="predicted"/>
<dbReference type="InterPro" id="IPR057135">
    <property type="entry name" value="At4g27190-like_LRR"/>
</dbReference>
<evidence type="ECO:0000313" key="5">
    <source>
        <dbReference type="Proteomes" id="UP000593568"/>
    </source>
</evidence>
<dbReference type="Pfam" id="PF23247">
    <property type="entry name" value="LRR_RPS2"/>
    <property type="match status" value="2"/>
</dbReference>
<gene>
    <name evidence="4" type="ORF">Gotri_011408</name>
</gene>
<evidence type="ECO:0000256" key="1">
    <source>
        <dbReference type="ARBA" id="ARBA00022821"/>
    </source>
</evidence>
<feature type="region of interest" description="Disordered" evidence="2">
    <location>
        <begin position="267"/>
        <end position="286"/>
    </location>
</feature>
<feature type="domain" description="Disease resistance protein At4g27190-like leucine-rich repeats" evidence="3">
    <location>
        <begin position="139"/>
        <end position="260"/>
    </location>
</feature>
<evidence type="ECO:0000256" key="2">
    <source>
        <dbReference type="SAM" id="MobiDB-lite"/>
    </source>
</evidence>
<accession>A0A7J9ETM6</accession>
<dbReference type="InterPro" id="IPR050905">
    <property type="entry name" value="Plant_NBS-LRR"/>
</dbReference>
<dbReference type="AlphaFoldDB" id="A0A7J9ETM6"/>
<dbReference type="PANTHER" id="PTHR33463:SF117">
    <property type="entry name" value="CC-NBS-LRR RESISTANCE PROTEIN"/>
    <property type="match status" value="1"/>
</dbReference>
<name>A0A7J9ETM6_9ROSI</name>
<evidence type="ECO:0000313" key="4">
    <source>
        <dbReference type="EMBL" id="MBA0776409.1"/>
    </source>
</evidence>
<dbReference type="Gene3D" id="3.80.10.10">
    <property type="entry name" value="Ribonuclease Inhibitor"/>
    <property type="match status" value="1"/>
</dbReference>
<keyword evidence="5" id="KW-1185">Reference proteome</keyword>
<sequence>MAQGLPLLNEVVLEDLPQFKGRDGNEIVLTLSSLQKLKVVNCPGLTSFIISAKIQLFDSSYNLSSLKFLSLMELTELRVIWNGSIQAVNFQNLTELNVGDCISLRYIFSPTIARNLPRLSLLRIFDCEELEQIIENDQTSSQHHLQPICFPSLAEVSVRDCENLKYLFPVTFSHGGILKLKTISLEKVSKLEKVFEGDEANVSKDEEKVIHLPQLTDLKLSELPNLMSFSPVSYHFVFPSLEDLKVEGCPNITTRFSVDSKQSVHAKTQASQSDDGTIVEESAAAQETTWPAGSDISWWVF</sequence>
<dbReference type="PANTHER" id="PTHR33463">
    <property type="entry name" value="NB-ARC DOMAIN-CONTAINING PROTEIN-RELATED"/>
    <property type="match status" value="1"/>
</dbReference>
<evidence type="ECO:0000259" key="3">
    <source>
        <dbReference type="Pfam" id="PF23247"/>
    </source>
</evidence>
<feature type="domain" description="Disease resistance protein At4g27190-like leucine-rich repeats" evidence="3">
    <location>
        <begin position="31"/>
        <end position="128"/>
    </location>
</feature>
<keyword evidence="1" id="KW-0611">Plant defense</keyword>
<organism evidence="4 5">
    <name type="scientific">Gossypium trilobum</name>
    <dbReference type="NCBI Taxonomy" id="34281"/>
    <lineage>
        <taxon>Eukaryota</taxon>
        <taxon>Viridiplantae</taxon>
        <taxon>Streptophyta</taxon>
        <taxon>Embryophyta</taxon>
        <taxon>Tracheophyta</taxon>
        <taxon>Spermatophyta</taxon>
        <taxon>Magnoliopsida</taxon>
        <taxon>eudicotyledons</taxon>
        <taxon>Gunneridae</taxon>
        <taxon>Pentapetalae</taxon>
        <taxon>rosids</taxon>
        <taxon>malvids</taxon>
        <taxon>Malvales</taxon>
        <taxon>Malvaceae</taxon>
        <taxon>Malvoideae</taxon>
        <taxon>Gossypium</taxon>
    </lineage>
</organism>
<comment type="caution">
    <text evidence="4">The sequence shown here is derived from an EMBL/GenBank/DDBJ whole genome shotgun (WGS) entry which is preliminary data.</text>
</comment>
<reference evidence="4 5" key="1">
    <citation type="journal article" date="2019" name="Genome Biol. Evol.">
        <title>Insights into the evolution of the New World diploid cottons (Gossypium, subgenus Houzingenia) based on genome sequencing.</title>
        <authorList>
            <person name="Grover C.E."/>
            <person name="Arick M.A. 2nd"/>
            <person name="Thrash A."/>
            <person name="Conover J.L."/>
            <person name="Sanders W.S."/>
            <person name="Peterson D.G."/>
            <person name="Frelichowski J.E."/>
            <person name="Scheffler J.A."/>
            <person name="Scheffler B.E."/>
            <person name="Wendel J.F."/>
        </authorList>
    </citation>
    <scope>NUCLEOTIDE SEQUENCE [LARGE SCALE GENOMIC DNA]</scope>
    <source>
        <strain evidence="4">8</strain>
        <tissue evidence="4">Leaf</tissue>
    </source>
</reference>
<dbReference type="SUPFAM" id="SSF52047">
    <property type="entry name" value="RNI-like"/>
    <property type="match status" value="1"/>
</dbReference>
<dbReference type="InterPro" id="IPR032675">
    <property type="entry name" value="LRR_dom_sf"/>
</dbReference>
<dbReference type="EMBL" id="JABEZW010000009">
    <property type="protein sequence ID" value="MBA0776409.1"/>
    <property type="molecule type" value="Genomic_DNA"/>
</dbReference>
<protein>
    <recommendedName>
        <fullName evidence="3">Disease resistance protein At4g27190-like leucine-rich repeats domain-containing protein</fullName>
    </recommendedName>
</protein>
<dbReference type="Proteomes" id="UP000593568">
    <property type="component" value="Unassembled WGS sequence"/>
</dbReference>